<dbReference type="Proteomes" id="UP000006591">
    <property type="component" value="Chromosome 5"/>
</dbReference>
<organism evidence="2">
    <name type="scientific">Oryza nivara</name>
    <name type="common">Indian wild rice</name>
    <name type="synonym">Oryza sativa f. spontanea</name>
    <dbReference type="NCBI Taxonomy" id="4536"/>
    <lineage>
        <taxon>Eukaryota</taxon>
        <taxon>Viridiplantae</taxon>
        <taxon>Streptophyta</taxon>
        <taxon>Embryophyta</taxon>
        <taxon>Tracheophyta</taxon>
        <taxon>Spermatophyta</taxon>
        <taxon>Magnoliopsida</taxon>
        <taxon>Liliopsida</taxon>
        <taxon>Poales</taxon>
        <taxon>Poaceae</taxon>
        <taxon>BOP clade</taxon>
        <taxon>Oryzoideae</taxon>
        <taxon>Oryzeae</taxon>
        <taxon>Oryzinae</taxon>
        <taxon>Oryza</taxon>
    </lineage>
</organism>
<dbReference type="AlphaFoldDB" id="A0A0E0HC90"/>
<protein>
    <submittedName>
        <fullName evidence="2">Uncharacterized protein</fullName>
    </submittedName>
</protein>
<reference evidence="2" key="1">
    <citation type="submission" date="2015-04" db="UniProtKB">
        <authorList>
            <consortium name="EnsemblPlants"/>
        </authorList>
    </citation>
    <scope>IDENTIFICATION</scope>
    <source>
        <strain evidence="2">SL10</strain>
    </source>
</reference>
<dbReference type="Gramene" id="ONIVA05G11150.1">
    <property type="protein sequence ID" value="ONIVA05G11150.1"/>
    <property type="gene ID" value="ONIVA05G11150"/>
</dbReference>
<proteinExistence type="predicted"/>
<evidence type="ECO:0000256" key="1">
    <source>
        <dbReference type="SAM" id="MobiDB-lite"/>
    </source>
</evidence>
<name>A0A0E0HC90_ORYNI</name>
<evidence type="ECO:0000313" key="3">
    <source>
        <dbReference type="Proteomes" id="UP000006591"/>
    </source>
</evidence>
<dbReference type="HOGENOM" id="CLU_147665_0_0_1"/>
<sequence length="163" mass="17050">MAGRWRAEVAAATSTPPLAAGSLPMVGGWLAEVVAAAAAAPSPPPNPARGEAASSPPLDPTPGELVGRWRAPAWQRQQRHNLVAAAAAPSPCGDDSKRGGRRWRGRCGGRRHVLPFETPVAFLGELVLDEYTSLLLSLSRIREAVTKGSRDGLEGGTAVECGW</sequence>
<feature type="region of interest" description="Disordered" evidence="1">
    <location>
        <begin position="38"/>
        <end position="66"/>
    </location>
</feature>
<accession>A0A0E0HC90</accession>
<keyword evidence="3" id="KW-1185">Reference proteome</keyword>
<feature type="region of interest" description="Disordered" evidence="1">
    <location>
        <begin position="1"/>
        <end position="21"/>
    </location>
</feature>
<dbReference type="EnsemblPlants" id="ONIVA05G11150.1">
    <property type="protein sequence ID" value="ONIVA05G11150.1"/>
    <property type="gene ID" value="ONIVA05G11150"/>
</dbReference>
<reference evidence="2" key="2">
    <citation type="submission" date="2018-04" db="EMBL/GenBank/DDBJ databases">
        <title>OnivRS2 (Oryza nivara Reference Sequence Version 2).</title>
        <authorList>
            <person name="Zhang J."/>
            <person name="Kudrna D."/>
            <person name="Lee S."/>
            <person name="Talag J."/>
            <person name="Rajasekar S."/>
            <person name="Welchert J."/>
            <person name="Hsing Y.-I."/>
            <person name="Wing R.A."/>
        </authorList>
    </citation>
    <scope>NUCLEOTIDE SEQUENCE [LARGE SCALE GENOMIC DNA]</scope>
    <source>
        <strain evidence="2">SL10</strain>
    </source>
</reference>
<dbReference type="OMA" id="VARAMWR"/>
<evidence type="ECO:0000313" key="2">
    <source>
        <dbReference type="EnsemblPlants" id="ONIVA05G11150.1"/>
    </source>
</evidence>